<dbReference type="SUPFAM" id="SSF48317">
    <property type="entry name" value="Acid phosphatase/Vanadium-dependent haloperoxidase"/>
    <property type="match status" value="1"/>
</dbReference>
<dbReference type="PANTHER" id="PTHR10165">
    <property type="entry name" value="LIPID PHOSPHATE PHOSPHATASE"/>
    <property type="match status" value="1"/>
</dbReference>
<dbReference type="KEGG" id="crq:GCK72_006265"/>
<evidence type="ECO:0000256" key="5">
    <source>
        <dbReference type="ARBA" id="ARBA00023136"/>
    </source>
</evidence>
<dbReference type="GeneID" id="9815298"/>
<evidence type="ECO:0000259" key="7">
    <source>
        <dbReference type="SMART" id="SM00014"/>
    </source>
</evidence>
<dbReference type="GO" id="GO:0005886">
    <property type="term" value="C:plasma membrane"/>
    <property type="evidence" value="ECO:0007669"/>
    <property type="project" value="TreeGrafter"/>
</dbReference>
<feature type="transmembrane region" description="Helical" evidence="6">
    <location>
        <begin position="185"/>
        <end position="204"/>
    </location>
</feature>
<dbReference type="Proteomes" id="UP000483820">
    <property type="component" value="Chromosome II"/>
</dbReference>
<feature type="transmembrane region" description="Helical" evidence="6">
    <location>
        <begin position="109"/>
        <end position="126"/>
    </location>
</feature>
<evidence type="ECO:0000256" key="6">
    <source>
        <dbReference type="SAM" id="Phobius"/>
    </source>
</evidence>
<dbReference type="SMART" id="SM00014">
    <property type="entry name" value="acidPPc"/>
    <property type="match status" value="1"/>
</dbReference>
<dbReference type="InterPro" id="IPR043216">
    <property type="entry name" value="PAP-like"/>
</dbReference>
<dbReference type="CDD" id="cd03384">
    <property type="entry name" value="PAP2_wunen"/>
    <property type="match status" value="1"/>
</dbReference>
<evidence type="ECO:0000256" key="3">
    <source>
        <dbReference type="ARBA" id="ARBA00022692"/>
    </source>
</evidence>
<dbReference type="Pfam" id="PF01569">
    <property type="entry name" value="PAP2"/>
    <property type="match status" value="1"/>
</dbReference>
<comment type="similarity">
    <text evidence="2">Belongs to the PA-phosphatase related phosphoesterase family.</text>
</comment>
<feature type="transmembrane region" description="Helical" evidence="6">
    <location>
        <begin position="244"/>
        <end position="266"/>
    </location>
</feature>
<dbReference type="InterPro" id="IPR036938">
    <property type="entry name" value="PAP2/HPO_sf"/>
</dbReference>
<evidence type="ECO:0000256" key="1">
    <source>
        <dbReference type="ARBA" id="ARBA00004141"/>
    </source>
</evidence>
<keyword evidence="3 6" id="KW-0812">Transmembrane</keyword>
<gene>
    <name evidence="8" type="ORF">GCK72_006265</name>
</gene>
<dbReference type="PANTHER" id="PTHR10165:SF103">
    <property type="entry name" value="PHOSPHOLIPID PHOSPHATASE HOMOLOG 1.2 HOMOLOG"/>
    <property type="match status" value="1"/>
</dbReference>
<name>A0A6A5HG96_CAERE</name>
<sequence>MEVFRRTGAVVNINMPIAITNVVLLYGFFFIIDYAIKVRGITQRGFFCVDPSIHYTKKSSTVSSLEHRIYNISLMVLSVIIVEALRQFRKTNRSSDLTYRIGTTKIPKYLVAVLTFIGYSQVGYIVNELLVKFVKGFIGRLRPNFFAVCDPLPIKQCEIFDPNTYVDEYFCQGVEDDVEEARKSFYSGHSTVTMYCAFWTVLYLQARLKPALRNNVIVAILQTLIMAGGLFICCSRISDNKHHSSDVFVGIVVGMSLASISSVWWGRLFEQSEVGKNLNDDNYMKETI</sequence>
<proteinExistence type="inferred from homology"/>
<dbReference type="EMBL" id="WUAV01000002">
    <property type="protein sequence ID" value="KAF1766309.1"/>
    <property type="molecule type" value="Genomic_DNA"/>
</dbReference>
<accession>A0A6A5HG96</accession>
<comment type="subcellular location">
    <subcellularLocation>
        <location evidence="1">Membrane</location>
        <topology evidence="1">Multi-pass membrane protein</topology>
    </subcellularLocation>
</comment>
<comment type="caution">
    <text evidence="8">The sequence shown here is derived from an EMBL/GenBank/DDBJ whole genome shotgun (WGS) entry which is preliminary data.</text>
</comment>
<organism evidence="8 9">
    <name type="scientific">Caenorhabditis remanei</name>
    <name type="common">Caenorhabditis vulgaris</name>
    <dbReference type="NCBI Taxonomy" id="31234"/>
    <lineage>
        <taxon>Eukaryota</taxon>
        <taxon>Metazoa</taxon>
        <taxon>Ecdysozoa</taxon>
        <taxon>Nematoda</taxon>
        <taxon>Chromadorea</taxon>
        <taxon>Rhabditida</taxon>
        <taxon>Rhabditina</taxon>
        <taxon>Rhabditomorpha</taxon>
        <taxon>Rhabditoidea</taxon>
        <taxon>Rhabditidae</taxon>
        <taxon>Peloderinae</taxon>
        <taxon>Caenorhabditis</taxon>
    </lineage>
</organism>
<dbReference type="CTD" id="9815298"/>
<evidence type="ECO:0000313" key="8">
    <source>
        <dbReference type="EMBL" id="KAF1766309.1"/>
    </source>
</evidence>
<reference evidence="8 9" key="1">
    <citation type="submission" date="2019-12" db="EMBL/GenBank/DDBJ databases">
        <title>Chromosome-level assembly of the Caenorhabditis remanei genome.</title>
        <authorList>
            <person name="Teterina A.A."/>
            <person name="Willis J.H."/>
            <person name="Phillips P.C."/>
        </authorList>
    </citation>
    <scope>NUCLEOTIDE SEQUENCE [LARGE SCALE GENOMIC DNA]</scope>
    <source>
        <strain evidence="8 9">PX506</strain>
        <tissue evidence="8">Whole organism</tissue>
    </source>
</reference>
<dbReference type="AlphaFoldDB" id="A0A6A5HG96"/>
<evidence type="ECO:0000256" key="2">
    <source>
        <dbReference type="ARBA" id="ARBA00008816"/>
    </source>
</evidence>
<keyword evidence="4 6" id="KW-1133">Transmembrane helix</keyword>
<dbReference type="GO" id="GO:0008195">
    <property type="term" value="F:phosphatidate phosphatase activity"/>
    <property type="evidence" value="ECO:0007669"/>
    <property type="project" value="TreeGrafter"/>
</dbReference>
<dbReference type="GO" id="GO:0046839">
    <property type="term" value="P:phospholipid dephosphorylation"/>
    <property type="evidence" value="ECO:0007669"/>
    <property type="project" value="TreeGrafter"/>
</dbReference>
<feature type="domain" description="Phosphatidic acid phosphatase type 2/haloperoxidase" evidence="7">
    <location>
        <begin position="117"/>
        <end position="262"/>
    </location>
</feature>
<dbReference type="GO" id="GO:0007165">
    <property type="term" value="P:signal transduction"/>
    <property type="evidence" value="ECO:0007669"/>
    <property type="project" value="TreeGrafter"/>
</dbReference>
<feature type="transmembrane region" description="Helical" evidence="6">
    <location>
        <begin position="216"/>
        <end position="238"/>
    </location>
</feature>
<dbReference type="RefSeq" id="XP_003113846.2">
    <property type="nucleotide sequence ID" value="XM_003113798.2"/>
</dbReference>
<protein>
    <recommendedName>
        <fullName evidence="7">Phosphatidic acid phosphatase type 2/haloperoxidase domain-containing protein</fullName>
    </recommendedName>
</protein>
<dbReference type="GO" id="GO:0006644">
    <property type="term" value="P:phospholipid metabolic process"/>
    <property type="evidence" value="ECO:0007669"/>
    <property type="project" value="InterPro"/>
</dbReference>
<keyword evidence="5 6" id="KW-0472">Membrane</keyword>
<evidence type="ECO:0000256" key="4">
    <source>
        <dbReference type="ARBA" id="ARBA00022989"/>
    </source>
</evidence>
<dbReference type="Gene3D" id="1.20.144.10">
    <property type="entry name" value="Phosphatidic acid phosphatase type 2/haloperoxidase"/>
    <property type="match status" value="1"/>
</dbReference>
<feature type="transmembrane region" description="Helical" evidence="6">
    <location>
        <begin position="12"/>
        <end position="36"/>
    </location>
</feature>
<dbReference type="InterPro" id="IPR000326">
    <property type="entry name" value="PAP2/HPO"/>
</dbReference>
<evidence type="ECO:0000313" key="9">
    <source>
        <dbReference type="Proteomes" id="UP000483820"/>
    </source>
</evidence>